<keyword evidence="6" id="KW-1185">Reference proteome</keyword>
<dbReference type="GO" id="GO:0016757">
    <property type="term" value="F:glycosyltransferase activity"/>
    <property type="evidence" value="ECO:0007669"/>
    <property type="project" value="UniProtKB-KW"/>
</dbReference>
<dbReference type="Proteomes" id="UP000435036">
    <property type="component" value="Unassembled WGS sequence"/>
</dbReference>
<name>A0A6N8KZ60_9SPHI</name>
<dbReference type="RefSeq" id="WP_160367879.1">
    <property type="nucleotide sequence ID" value="NZ_WSQA01000003.1"/>
</dbReference>
<keyword evidence="4" id="KW-0732">Signal</keyword>
<dbReference type="AlphaFoldDB" id="A0A6N8KZ60"/>
<dbReference type="InterPro" id="IPR023296">
    <property type="entry name" value="Glyco_hydro_beta-prop_sf"/>
</dbReference>
<proteinExistence type="inferred from homology"/>
<dbReference type="SUPFAM" id="SSF75005">
    <property type="entry name" value="Arabinanase/levansucrase/invertase"/>
    <property type="match status" value="1"/>
</dbReference>
<feature type="signal peptide" evidence="4">
    <location>
        <begin position="1"/>
        <end position="18"/>
    </location>
</feature>
<gene>
    <name evidence="5" type="ORF">GQF63_04265</name>
</gene>
<comment type="similarity">
    <text evidence="3">Belongs to the glycosyl hydrolase 130 family.</text>
</comment>
<dbReference type="PIRSF" id="PIRSF016202">
    <property type="entry name" value="PH1107"/>
    <property type="match status" value="1"/>
</dbReference>
<feature type="chain" id="PRO_5027011860" description="Pesticidal protein Cry15Aa" evidence="4">
    <location>
        <begin position="19"/>
        <end position="388"/>
    </location>
</feature>
<evidence type="ECO:0000256" key="1">
    <source>
        <dbReference type="ARBA" id="ARBA00022676"/>
    </source>
</evidence>
<dbReference type="CDD" id="cd18610">
    <property type="entry name" value="GH130_BT3780-like"/>
    <property type="match status" value="1"/>
</dbReference>
<protein>
    <recommendedName>
        <fullName evidence="7">Pesticidal protein Cry15Aa</fullName>
    </recommendedName>
</protein>
<dbReference type="PANTHER" id="PTHR34106">
    <property type="entry name" value="GLYCOSIDASE"/>
    <property type="match status" value="1"/>
</dbReference>
<sequence>MIRFVKFTFLLLITSLLACRDAKLVQSTTRPAWTLGGFHRPEGINPIISPDSTTSFLDPMSGKQVHWEENDTFNPGAVVKDDTLFVLYRAEDKFGIGIGFRTSRLGLASSTDGLHFNRSKEPVLYPAADGQKKYEWPGGVEDPRVAVTEDGTFVVFYTQWNRDTPRLGVATSKDLRTWVKHGPIFANAAYKPLMSTSHKSASILTTVKNDKLVIAKINGKYWMYWGEHGVKGATSDNLIDWEPVLDAKGELAKFIETRPGYFDSALTECGPPAVLTDKGILLLYNGKNHDEKEQADPRFTLGTYSAGQVLFDKNDPTKVLERLDTPFLRPMEDFEKSGQYVDGTVFLQGLAYYKSKWFLYYGSADSRVGVAVYDPKNPSAFDPLPTSN</sequence>
<reference evidence="5 6" key="1">
    <citation type="submission" date="2019-12" db="EMBL/GenBank/DDBJ databases">
        <authorList>
            <person name="Dong K."/>
        </authorList>
    </citation>
    <scope>NUCLEOTIDE SEQUENCE [LARGE SCALE GENOMIC DNA]</scope>
    <source>
        <strain evidence="5 6">JCM 31225</strain>
    </source>
</reference>
<dbReference type="PANTHER" id="PTHR34106:SF5">
    <property type="entry name" value="GLYCOSIDASE"/>
    <property type="match status" value="1"/>
</dbReference>
<dbReference type="OrthoDB" id="2534034at2"/>
<evidence type="ECO:0008006" key="7">
    <source>
        <dbReference type="Google" id="ProtNLM"/>
    </source>
</evidence>
<dbReference type="EMBL" id="WSQA01000003">
    <property type="protein sequence ID" value="MVZ61228.1"/>
    <property type="molecule type" value="Genomic_DNA"/>
</dbReference>
<evidence type="ECO:0000313" key="6">
    <source>
        <dbReference type="Proteomes" id="UP000435036"/>
    </source>
</evidence>
<evidence type="ECO:0000256" key="4">
    <source>
        <dbReference type="SAM" id="SignalP"/>
    </source>
</evidence>
<evidence type="ECO:0000313" key="5">
    <source>
        <dbReference type="EMBL" id="MVZ61228.1"/>
    </source>
</evidence>
<keyword evidence="1" id="KW-0328">Glycosyltransferase</keyword>
<evidence type="ECO:0000256" key="2">
    <source>
        <dbReference type="ARBA" id="ARBA00022679"/>
    </source>
</evidence>
<keyword evidence="2" id="KW-0808">Transferase</keyword>
<dbReference type="Pfam" id="PF04041">
    <property type="entry name" value="Glyco_hydro_130"/>
    <property type="match status" value="1"/>
</dbReference>
<evidence type="ECO:0000256" key="3">
    <source>
        <dbReference type="ARBA" id="ARBA00024356"/>
    </source>
</evidence>
<dbReference type="Gene3D" id="2.115.10.20">
    <property type="entry name" value="Glycosyl hydrolase domain, family 43"/>
    <property type="match status" value="1"/>
</dbReference>
<comment type="caution">
    <text evidence="5">The sequence shown here is derived from an EMBL/GenBank/DDBJ whole genome shotgun (WGS) entry which is preliminary data.</text>
</comment>
<dbReference type="InterPro" id="IPR007184">
    <property type="entry name" value="Mannoside_phosphorylase"/>
</dbReference>
<accession>A0A6N8KZ60</accession>
<dbReference type="PROSITE" id="PS51257">
    <property type="entry name" value="PROKAR_LIPOPROTEIN"/>
    <property type="match status" value="1"/>
</dbReference>
<organism evidence="5 6">
    <name type="scientific">Sphingobacterium humi</name>
    <dbReference type="NCBI Taxonomy" id="1796905"/>
    <lineage>
        <taxon>Bacteria</taxon>
        <taxon>Pseudomonadati</taxon>
        <taxon>Bacteroidota</taxon>
        <taxon>Sphingobacteriia</taxon>
        <taxon>Sphingobacteriales</taxon>
        <taxon>Sphingobacteriaceae</taxon>
        <taxon>Sphingobacterium</taxon>
    </lineage>
</organism>